<feature type="binding site" evidence="14">
    <location>
        <begin position="212"/>
        <end position="219"/>
    </location>
    <ligand>
        <name>ATP</name>
        <dbReference type="ChEBI" id="CHEBI:30616"/>
    </ligand>
</feature>
<evidence type="ECO:0000256" key="6">
    <source>
        <dbReference type="ARBA" id="ARBA00022840"/>
    </source>
</evidence>
<dbReference type="GO" id="GO:0008716">
    <property type="term" value="F:D-alanine-D-alanine ligase activity"/>
    <property type="evidence" value="ECO:0007669"/>
    <property type="project" value="UniProtKB-UniRule"/>
</dbReference>
<dbReference type="InterPro" id="IPR011127">
    <property type="entry name" value="Dala_Dala_lig_N"/>
</dbReference>
<reference evidence="16 17" key="1">
    <citation type="submission" date="2018-08" db="EMBL/GenBank/DDBJ databases">
        <title>A genome reference for cultivated species of the human gut microbiota.</title>
        <authorList>
            <person name="Zou Y."/>
            <person name="Xue W."/>
            <person name="Luo G."/>
        </authorList>
    </citation>
    <scope>NUCLEOTIDE SEQUENCE [LARGE SCALE GENOMIC DNA]</scope>
    <source>
        <strain evidence="16 17">OM06-4</strain>
    </source>
</reference>
<keyword evidence="6" id="KW-0067">ATP-binding</keyword>
<evidence type="ECO:0000256" key="15">
    <source>
        <dbReference type="PIRSR" id="PIRSR039102-3"/>
    </source>
</evidence>
<feature type="active site" evidence="13">
    <location>
        <position position="182"/>
    </location>
</feature>
<comment type="function">
    <text evidence="12">Cell wall formation.</text>
</comment>
<keyword evidence="10 15" id="KW-0464">Manganese</keyword>
<evidence type="ECO:0000256" key="11">
    <source>
        <dbReference type="ARBA" id="ARBA00023316"/>
    </source>
</evidence>
<evidence type="ECO:0000313" key="17">
    <source>
        <dbReference type="Proteomes" id="UP000261032"/>
    </source>
</evidence>
<feature type="binding site" evidence="15">
    <location>
        <position position="305"/>
    </location>
    <ligand>
        <name>Mg(2+)</name>
        <dbReference type="ChEBI" id="CHEBI:18420"/>
        <label>1</label>
    </ligand>
</feature>
<dbReference type="InterPro" id="IPR000291">
    <property type="entry name" value="D-Ala_lig_Van_CS"/>
</dbReference>
<proteinExistence type="inferred from homology"/>
<feature type="active site" evidence="13">
    <location>
        <position position="16"/>
    </location>
</feature>
<dbReference type="InterPro" id="IPR011761">
    <property type="entry name" value="ATP-grasp"/>
</dbReference>
<dbReference type="NCBIfam" id="NF000091">
    <property type="entry name" value="D_ala_D_ser_VanG"/>
    <property type="match status" value="1"/>
</dbReference>
<dbReference type="InterPro" id="IPR005905">
    <property type="entry name" value="D_ala_D_ala"/>
</dbReference>
<evidence type="ECO:0000256" key="4">
    <source>
        <dbReference type="ARBA" id="ARBA00022723"/>
    </source>
</evidence>
<dbReference type="EC" id="6.3.2.4" evidence="12"/>
<dbReference type="GO" id="GO:0071555">
    <property type="term" value="P:cell wall organization"/>
    <property type="evidence" value="ECO:0007669"/>
    <property type="project" value="UniProtKB-KW"/>
</dbReference>
<feature type="binding site" evidence="14">
    <location>
        <begin position="174"/>
        <end position="176"/>
    </location>
    <ligand>
        <name>ATP</name>
        <dbReference type="ChEBI" id="CHEBI:30616"/>
    </ligand>
</feature>
<dbReference type="SUPFAM" id="SSF56059">
    <property type="entry name" value="Glutathione synthetase ATP-binding domain-like"/>
    <property type="match status" value="1"/>
</dbReference>
<comment type="caution">
    <text evidence="16">The sequence shown here is derived from an EMBL/GenBank/DDBJ whole genome shotgun (WGS) entry which is preliminary data.</text>
</comment>
<evidence type="ECO:0000256" key="8">
    <source>
        <dbReference type="ARBA" id="ARBA00022960"/>
    </source>
</evidence>
<feature type="binding site" evidence="15">
    <location>
        <position position="292"/>
    </location>
    <ligand>
        <name>Mg(2+)</name>
        <dbReference type="ChEBI" id="CHEBI:18420"/>
        <label>1</label>
    </ligand>
</feature>
<name>A0A3E3AH23_9FIRM</name>
<keyword evidence="5 14" id="KW-0547">Nucleotide-binding</keyword>
<comment type="cofactor">
    <cofactor evidence="1">
        <name>Mn(2+)</name>
        <dbReference type="ChEBI" id="CHEBI:29035"/>
    </cofactor>
</comment>
<dbReference type="EMBL" id="QUSL01000001">
    <property type="protein sequence ID" value="RGD87226.1"/>
    <property type="molecule type" value="Genomic_DNA"/>
</dbReference>
<dbReference type="Gene3D" id="3.40.50.20">
    <property type="match status" value="1"/>
</dbReference>
<dbReference type="GO" id="GO:0005524">
    <property type="term" value="F:ATP binding"/>
    <property type="evidence" value="ECO:0007669"/>
    <property type="project" value="UniProtKB-UniRule"/>
</dbReference>
<feature type="binding site" evidence="15">
    <location>
        <position position="305"/>
    </location>
    <ligand>
        <name>Mg(2+)</name>
        <dbReference type="ChEBI" id="CHEBI:18420"/>
        <label>2</label>
    </ligand>
</feature>
<sequence>MKRKTIAILFGGKSSEYEVSLQSAAAIIKNFPQEKYDLYLIGITRAGQWFHYDGEIEKISNDTWNQELLNPVTVCLEPERQAVMEIVDNKIIYQQIDAVLPVLHGKNGEDGTVQGLMELAKIPVLGCGLLASALCMDKYRAHQLVKAAGIKVTRSVLVHNINDFNVKALNFPLFVKPLKAGSSYGISKVVKVEELTKALEYAFNYDNEVIVEEAVEGFEVGCAIIGNDELTVGEVDEIELSGGFFDYDEKYTLKTSTIHMPARIDEVTARKIQETAKIIYQTLACQNFARVDMFLTPNNEIVFNEVNTIPGFTDHSRFPQMMKGVGFEFSELIDKIVAIGLKYADGNFK</sequence>
<evidence type="ECO:0000256" key="12">
    <source>
        <dbReference type="HAMAP-Rule" id="MF_00047"/>
    </source>
</evidence>
<keyword evidence="7 15" id="KW-0460">Magnesium</keyword>
<dbReference type="NCBIfam" id="TIGR01205">
    <property type="entry name" value="D_ala_D_alaTIGR"/>
    <property type="match status" value="1"/>
</dbReference>
<dbReference type="InterPro" id="IPR016185">
    <property type="entry name" value="PreATP-grasp_dom_sf"/>
</dbReference>
<dbReference type="PROSITE" id="PS50975">
    <property type="entry name" value="ATP_GRASP"/>
    <property type="match status" value="1"/>
</dbReference>
<dbReference type="PIRSF" id="PIRSF039102">
    <property type="entry name" value="Ddl/VanB"/>
    <property type="match status" value="1"/>
</dbReference>
<evidence type="ECO:0000256" key="1">
    <source>
        <dbReference type="ARBA" id="ARBA00001936"/>
    </source>
</evidence>
<comment type="cofactor">
    <cofactor evidence="15">
        <name>Mg(2+)</name>
        <dbReference type="ChEBI" id="CHEBI:18420"/>
    </cofactor>
    <cofactor evidence="15">
        <name>Mn(2+)</name>
        <dbReference type="ChEBI" id="CHEBI:29035"/>
    </cofactor>
    <text evidence="15">Binds 2 magnesium or manganese ions per subunit.</text>
</comment>
<evidence type="ECO:0000256" key="13">
    <source>
        <dbReference type="PIRSR" id="PIRSR039102-1"/>
    </source>
</evidence>
<dbReference type="NCBIfam" id="NF002528">
    <property type="entry name" value="PRK01966.1-4"/>
    <property type="match status" value="1"/>
</dbReference>
<dbReference type="FunFam" id="3.30.470.20:FF:000008">
    <property type="entry name" value="D-alanine--D-alanine ligase"/>
    <property type="match status" value="1"/>
</dbReference>
<evidence type="ECO:0000256" key="2">
    <source>
        <dbReference type="ARBA" id="ARBA00010871"/>
    </source>
</evidence>
<keyword evidence="8 12" id="KW-0133">Cell shape</keyword>
<keyword evidence="12" id="KW-0963">Cytoplasm</keyword>
<feature type="binding site" evidence="14">
    <location>
        <position position="138"/>
    </location>
    <ligand>
        <name>ATP</name>
        <dbReference type="ChEBI" id="CHEBI:30616"/>
    </ligand>
</feature>
<accession>A0A3E3AH23</accession>
<dbReference type="Pfam" id="PF07478">
    <property type="entry name" value="Dala_Dala_lig_C"/>
    <property type="match status" value="1"/>
</dbReference>
<evidence type="ECO:0000256" key="10">
    <source>
        <dbReference type="ARBA" id="ARBA00023211"/>
    </source>
</evidence>
<dbReference type="GO" id="GO:0005829">
    <property type="term" value="C:cytosol"/>
    <property type="evidence" value="ECO:0007669"/>
    <property type="project" value="TreeGrafter"/>
</dbReference>
<dbReference type="NCBIfam" id="NF002378">
    <property type="entry name" value="PRK01372.1"/>
    <property type="match status" value="1"/>
</dbReference>
<dbReference type="UniPathway" id="UPA00219"/>
<dbReference type="Gene3D" id="3.30.470.20">
    <property type="entry name" value="ATP-grasp fold, B domain"/>
    <property type="match status" value="1"/>
</dbReference>
<evidence type="ECO:0000256" key="3">
    <source>
        <dbReference type="ARBA" id="ARBA00022598"/>
    </source>
</evidence>
<feature type="binding site" evidence="14">
    <location>
        <begin position="182"/>
        <end position="183"/>
    </location>
    <ligand>
        <name>ATP</name>
        <dbReference type="ChEBI" id="CHEBI:30616"/>
    </ligand>
</feature>
<dbReference type="GO" id="GO:0008360">
    <property type="term" value="P:regulation of cell shape"/>
    <property type="evidence" value="ECO:0007669"/>
    <property type="project" value="UniProtKB-KW"/>
</dbReference>
<comment type="similarity">
    <text evidence="2 12">Belongs to the D-alanine--D-alanine ligase family.</text>
</comment>
<dbReference type="AlphaFoldDB" id="A0A3E3AH23"/>
<comment type="subcellular location">
    <subcellularLocation>
        <location evidence="12">Cytoplasm</location>
    </subcellularLocation>
</comment>
<protein>
    <recommendedName>
        <fullName evidence="12">D-alanine--D-alanine ligase</fullName>
        <ecNumber evidence="12">6.3.2.4</ecNumber>
    </recommendedName>
    <alternativeName>
        <fullName evidence="12">D-Ala-D-Ala ligase</fullName>
    </alternativeName>
    <alternativeName>
        <fullName evidence="12">D-alanylalanine synthetase</fullName>
    </alternativeName>
</protein>
<organism evidence="16 17">
    <name type="scientific">Thomasclavelia ramosa</name>
    <dbReference type="NCBI Taxonomy" id="1547"/>
    <lineage>
        <taxon>Bacteria</taxon>
        <taxon>Bacillati</taxon>
        <taxon>Bacillota</taxon>
        <taxon>Erysipelotrichia</taxon>
        <taxon>Erysipelotrichales</taxon>
        <taxon>Coprobacillaceae</taxon>
        <taxon>Thomasclavelia</taxon>
    </lineage>
</organism>
<dbReference type="GO" id="GO:0046872">
    <property type="term" value="F:metal ion binding"/>
    <property type="evidence" value="ECO:0007669"/>
    <property type="project" value="UniProtKB-KW"/>
</dbReference>
<dbReference type="Proteomes" id="UP000261032">
    <property type="component" value="Unassembled WGS sequence"/>
</dbReference>
<dbReference type="HAMAP" id="MF_00047">
    <property type="entry name" value="Dala_Dala_lig"/>
    <property type="match status" value="1"/>
</dbReference>
<keyword evidence="9 12" id="KW-0573">Peptidoglycan synthesis</keyword>
<evidence type="ECO:0000256" key="5">
    <source>
        <dbReference type="ARBA" id="ARBA00022741"/>
    </source>
</evidence>
<feature type="active site" evidence="13">
    <location>
        <position position="316"/>
    </location>
</feature>
<evidence type="ECO:0000256" key="7">
    <source>
        <dbReference type="ARBA" id="ARBA00022842"/>
    </source>
</evidence>
<dbReference type="PANTHER" id="PTHR23132">
    <property type="entry name" value="D-ALANINE--D-ALANINE LIGASE"/>
    <property type="match status" value="1"/>
</dbReference>
<dbReference type="PANTHER" id="PTHR23132:SF25">
    <property type="entry name" value="D-ALANINE--D-ALANINE LIGASE A"/>
    <property type="match status" value="1"/>
</dbReference>
<dbReference type="RefSeq" id="WP_009299521.1">
    <property type="nucleotide sequence ID" value="NZ_BAABXX010000001.1"/>
</dbReference>
<gene>
    <name evidence="16" type="primary">vanG</name>
    <name evidence="12" type="synonym">ddl</name>
    <name evidence="16" type="ORF">DXB93_00720</name>
</gene>
<keyword evidence="3 12" id="KW-0436">Ligase</keyword>
<dbReference type="PROSITE" id="PS00843">
    <property type="entry name" value="DALA_DALA_LIGASE_1"/>
    <property type="match status" value="1"/>
</dbReference>
<keyword evidence="4 15" id="KW-0479">Metal-binding</keyword>
<comment type="pathway">
    <text evidence="12">Cell wall biogenesis; peptidoglycan biosynthesis.</text>
</comment>
<dbReference type="GO" id="GO:0009252">
    <property type="term" value="P:peptidoglycan biosynthetic process"/>
    <property type="evidence" value="ECO:0007669"/>
    <property type="project" value="UniProtKB-UniRule"/>
</dbReference>
<dbReference type="Gene3D" id="3.30.1490.20">
    <property type="entry name" value="ATP-grasp fold, A domain"/>
    <property type="match status" value="1"/>
</dbReference>
<dbReference type="InterPro" id="IPR013815">
    <property type="entry name" value="ATP_grasp_subdomain_1"/>
</dbReference>
<evidence type="ECO:0000313" key="16">
    <source>
        <dbReference type="EMBL" id="RGD87226.1"/>
    </source>
</evidence>
<dbReference type="InterPro" id="IPR011095">
    <property type="entry name" value="Dala_Dala_lig_C"/>
</dbReference>
<feature type="binding site" evidence="15">
    <location>
        <position position="307"/>
    </location>
    <ligand>
        <name>Mg(2+)</name>
        <dbReference type="ChEBI" id="CHEBI:18420"/>
        <label>2</label>
    </ligand>
</feature>
<evidence type="ECO:0000256" key="14">
    <source>
        <dbReference type="PIRSR" id="PIRSR039102-2"/>
    </source>
</evidence>
<dbReference type="Pfam" id="PF01820">
    <property type="entry name" value="Dala_Dala_lig_N"/>
    <property type="match status" value="1"/>
</dbReference>
<dbReference type="SUPFAM" id="SSF52440">
    <property type="entry name" value="PreATP-grasp domain"/>
    <property type="match status" value="1"/>
</dbReference>
<comment type="catalytic activity">
    <reaction evidence="12">
        <text>2 D-alanine + ATP = D-alanyl-D-alanine + ADP + phosphate + H(+)</text>
        <dbReference type="Rhea" id="RHEA:11224"/>
        <dbReference type="ChEBI" id="CHEBI:15378"/>
        <dbReference type="ChEBI" id="CHEBI:30616"/>
        <dbReference type="ChEBI" id="CHEBI:43474"/>
        <dbReference type="ChEBI" id="CHEBI:57416"/>
        <dbReference type="ChEBI" id="CHEBI:57822"/>
        <dbReference type="ChEBI" id="CHEBI:456216"/>
        <dbReference type="EC" id="6.3.2.4"/>
    </reaction>
</comment>
<evidence type="ECO:0000256" key="9">
    <source>
        <dbReference type="ARBA" id="ARBA00022984"/>
    </source>
</evidence>
<feature type="binding site" evidence="14">
    <location>
        <begin position="304"/>
        <end position="305"/>
    </location>
    <ligand>
        <name>ATP</name>
        <dbReference type="ChEBI" id="CHEBI:30616"/>
    </ligand>
</feature>
<keyword evidence="11 12" id="KW-0961">Cell wall biogenesis/degradation</keyword>